<sequence>MTMKITVCMGSSCFARGNDRNLEFIENYIKDNGLEAEIELSGARCEGKCATGPNIYINGVEYNEVDEDKIREILSAVKK</sequence>
<reference evidence="1" key="2">
    <citation type="journal article" date="2021" name="PeerJ">
        <title>Extensive microbial diversity within the chicken gut microbiome revealed by metagenomics and culture.</title>
        <authorList>
            <person name="Gilroy R."/>
            <person name="Ravi A."/>
            <person name="Getino M."/>
            <person name="Pursley I."/>
            <person name="Horton D.L."/>
            <person name="Alikhan N.F."/>
            <person name="Baker D."/>
            <person name="Gharbi K."/>
            <person name="Hall N."/>
            <person name="Watson M."/>
            <person name="Adriaenssens E.M."/>
            <person name="Foster-Nyarko E."/>
            <person name="Jarju S."/>
            <person name="Secka A."/>
            <person name="Antonio M."/>
            <person name="Oren A."/>
            <person name="Chaudhuri R.R."/>
            <person name="La Ragione R."/>
            <person name="Hildebrand F."/>
            <person name="Pallen M.J."/>
        </authorList>
    </citation>
    <scope>NUCLEOTIDE SEQUENCE</scope>
    <source>
        <strain evidence="1">10192</strain>
    </source>
</reference>
<dbReference type="Gene3D" id="3.40.30.10">
    <property type="entry name" value="Glutaredoxin"/>
    <property type="match status" value="1"/>
</dbReference>
<name>A0A9D9H1F1_9BACT</name>
<accession>A0A9D9H1F1</accession>
<organism evidence="1 2">
    <name type="scientific">Candidatus Scatousia excrementipullorum</name>
    <dbReference type="NCBI Taxonomy" id="2840936"/>
    <lineage>
        <taxon>Bacteria</taxon>
        <taxon>Candidatus Scatousia</taxon>
    </lineage>
</organism>
<dbReference type="CDD" id="cd02980">
    <property type="entry name" value="TRX_Fd_family"/>
    <property type="match status" value="1"/>
</dbReference>
<proteinExistence type="predicted"/>
<dbReference type="Proteomes" id="UP000823632">
    <property type="component" value="Unassembled WGS sequence"/>
</dbReference>
<dbReference type="AlphaFoldDB" id="A0A9D9H1F1"/>
<gene>
    <name evidence="1" type="ORF">IAC76_07790</name>
</gene>
<dbReference type="Pfam" id="PF01257">
    <property type="entry name" value="2Fe-2S_thioredx"/>
    <property type="match status" value="1"/>
</dbReference>
<dbReference type="SUPFAM" id="SSF52833">
    <property type="entry name" value="Thioredoxin-like"/>
    <property type="match status" value="1"/>
</dbReference>
<dbReference type="InterPro" id="IPR036249">
    <property type="entry name" value="Thioredoxin-like_sf"/>
</dbReference>
<evidence type="ECO:0000313" key="2">
    <source>
        <dbReference type="Proteomes" id="UP000823632"/>
    </source>
</evidence>
<reference evidence="1" key="1">
    <citation type="submission" date="2020-10" db="EMBL/GenBank/DDBJ databases">
        <authorList>
            <person name="Gilroy R."/>
        </authorList>
    </citation>
    <scope>NUCLEOTIDE SEQUENCE</scope>
    <source>
        <strain evidence="1">10192</strain>
    </source>
</reference>
<evidence type="ECO:0000313" key="1">
    <source>
        <dbReference type="EMBL" id="MBO8431273.1"/>
    </source>
</evidence>
<dbReference type="EMBL" id="JADIND010000173">
    <property type="protein sequence ID" value="MBO8431273.1"/>
    <property type="molecule type" value="Genomic_DNA"/>
</dbReference>
<protein>
    <submittedName>
        <fullName evidence="1">(2Fe-2S) ferredoxin domain-containing protein</fullName>
    </submittedName>
</protein>
<comment type="caution">
    <text evidence="1">The sequence shown here is derived from an EMBL/GenBank/DDBJ whole genome shotgun (WGS) entry which is preliminary data.</text>
</comment>